<feature type="domain" description="Starter acyltransferase (SAT)" evidence="1">
    <location>
        <begin position="16"/>
        <end position="105"/>
    </location>
</feature>
<dbReference type="AlphaFoldDB" id="A0A2N6NP80"/>
<name>A0A2N6NP80_BEABA</name>
<proteinExistence type="predicted"/>
<dbReference type="Proteomes" id="UP000235728">
    <property type="component" value="Unassembled WGS sequence"/>
</dbReference>
<accession>A0A2N6NP80</accession>
<protein>
    <submittedName>
        <fullName evidence="2">Conidial yellow pigment biosynthesis polyketide synthase</fullName>
    </submittedName>
</protein>
<evidence type="ECO:0000313" key="2">
    <source>
        <dbReference type="EMBL" id="PMB69069.1"/>
    </source>
</evidence>
<dbReference type="InterPro" id="IPR032088">
    <property type="entry name" value="SAT"/>
</dbReference>
<evidence type="ECO:0000259" key="1">
    <source>
        <dbReference type="Pfam" id="PF16073"/>
    </source>
</evidence>
<comment type="caution">
    <text evidence="2">The sequence shown here is derived from an EMBL/GenBank/DDBJ whole genome shotgun (WGS) entry which is preliminary data.</text>
</comment>
<reference evidence="2 3" key="1">
    <citation type="journal article" date="2016" name="Appl. Microbiol. Biotechnol.">
        <title>Characterization of T-DNA insertion mutants with decreased virulence in the entomopathogenic fungus Beauveria bassiana JEF-007.</title>
        <authorList>
            <person name="Kim S."/>
            <person name="Lee S.J."/>
            <person name="Nai Y.S."/>
            <person name="Yu J.S."/>
            <person name="Lee M.R."/>
            <person name="Yang Y.T."/>
            <person name="Kim J.S."/>
        </authorList>
    </citation>
    <scope>NUCLEOTIDE SEQUENCE [LARGE SCALE GENOMIC DNA]</scope>
    <source>
        <strain evidence="2 3">JEF-007</strain>
    </source>
</reference>
<dbReference type="EMBL" id="MRVG01000005">
    <property type="protein sequence ID" value="PMB69069.1"/>
    <property type="molecule type" value="Genomic_DNA"/>
</dbReference>
<evidence type="ECO:0000313" key="3">
    <source>
        <dbReference type="Proteomes" id="UP000235728"/>
    </source>
</evidence>
<dbReference type="Pfam" id="PF16073">
    <property type="entry name" value="SAT"/>
    <property type="match status" value="1"/>
</dbReference>
<gene>
    <name evidence="2" type="primary">wA_2</name>
    <name evidence="2" type="ORF">BM221_005655</name>
</gene>
<sequence length="105" mass="11834">MISTGLHETGKTAELLVFGDLTASFEEELRHLLHIRGNEAINSFFERVAFSLRQELGRQPSAIQNMFPRFTTLIDMVAGFANKLEGTPVLQFCLMTICQVAKFIQ</sequence>
<organism evidence="2 3">
    <name type="scientific">Beauveria bassiana</name>
    <name type="common">White muscardine disease fungus</name>
    <name type="synonym">Tritirachium shiotae</name>
    <dbReference type="NCBI Taxonomy" id="176275"/>
    <lineage>
        <taxon>Eukaryota</taxon>
        <taxon>Fungi</taxon>
        <taxon>Dikarya</taxon>
        <taxon>Ascomycota</taxon>
        <taxon>Pezizomycotina</taxon>
        <taxon>Sordariomycetes</taxon>
        <taxon>Hypocreomycetidae</taxon>
        <taxon>Hypocreales</taxon>
        <taxon>Cordycipitaceae</taxon>
        <taxon>Beauveria</taxon>
    </lineage>
</organism>